<evidence type="ECO:0000256" key="2">
    <source>
        <dbReference type="RuleBase" id="RU003616"/>
    </source>
</evidence>
<evidence type="ECO:0000256" key="1">
    <source>
        <dbReference type="PROSITE-ProRule" id="PRU00285"/>
    </source>
</evidence>
<proteinExistence type="inferred from homology"/>
<sequence length="126" mass="14357">MWAQACELLEQAERLHRRFFQVHRLVASRPAWEPPVDVIETSDAINITAVLPGVPPDTIDVAIAEDMLVISGRRTLNITSDTTVIHRLEIPYGRFERRIKLPPWRLRPGEPIYANGCLTISLFKSD</sequence>
<organism evidence="4 5">
    <name type="scientific">Methylocaldum marinum</name>
    <dbReference type="NCBI Taxonomy" id="1432792"/>
    <lineage>
        <taxon>Bacteria</taxon>
        <taxon>Pseudomonadati</taxon>
        <taxon>Pseudomonadota</taxon>
        <taxon>Gammaproteobacteria</taxon>
        <taxon>Methylococcales</taxon>
        <taxon>Methylococcaceae</taxon>
        <taxon>Methylocaldum</taxon>
    </lineage>
</organism>
<keyword evidence="4" id="KW-0346">Stress response</keyword>
<dbReference type="Gene3D" id="2.60.40.790">
    <property type="match status" value="1"/>
</dbReference>
<evidence type="ECO:0000259" key="3">
    <source>
        <dbReference type="PROSITE" id="PS01031"/>
    </source>
</evidence>
<dbReference type="KEGG" id="mmai:sS8_4551"/>
<evidence type="ECO:0000313" key="4">
    <source>
        <dbReference type="EMBL" id="BBA36481.1"/>
    </source>
</evidence>
<gene>
    <name evidence="4" type="ORF">sS8_4551</name>
</gene>
<dbReference type="SUPFAM" id="SSF49764">
    <property type="entry name" value="HSP20-like chaperones"/>
    <property type="match status" value="1"/>
</dbReference>
<keyword evidence="5" id="KW-1185">Reference proteome</keyword>
<protein>
    <submittedName>
        <fullName evidence="4">Heat shock protein Hsp20</fullName>
    </submittedName>
</protein>
<dbReference type="EMBL" id="AP017928">
    <property type="protein sequence ID" value="BBA36481.1"/>
    <property type="molecule type" value="Genomic_DNA"/>
</dbReference>
<dbReference type="InterPro" id="IPR002068">
    <property type="entry name" value="A-crystallin/Hsp20_dom"/>
</dbReference>
<accession>A0A250KZS7</accession>
<reference evidence="4 5" key="1">
    <citation type="submission" date="2016-12" db="EMBL/GenBank/DDBJ databases">
        <title>Genome sequencing of Methylocaldum marinum.</title>
        <authorList>
            <person name="Takeuchi M."/>
            <person name="Kamagata Y."/>
            <person name="Hiraoka S."/>
            <person name="Oshima K."/>
            <person name="Hattori M."/>
            <person name="Iwasaki W."/>
        </authorList>
    </citation>
    <scope>NUCLEOTIDE SEQUENCE [LARGE SCALE GENOMIC DNA]</scope>
    <source>
        <strain evidence="4 5">S8</strain>
    </source>
</reference>
<dbReference type="CDD" id="cd06464">
    <property type="entry name" value="ACD_sHsps-like"/>
    <property type="match status" value="1"/>
</dbReference>
<dbReference type="OrthoDB" id="9792695at2"/>
<feature type="domain" description="SHSP" evidence="3">
    <location>
        <begin position="27"/>
        <end position="126"/>
    </location>
</feature>
<dbReference type="Pfam" id="PF00011">
    <property type="entry name" value="HSP20"/>
    <property type="match status" value="1"/>
</dbReference>
<comment type="similarity">
    <text evidence="1 2">Belongs to the small heat shock protein (HSP20) family.</text>
</comment>
<name>A0A250KZS7_9GAMM</name>
<dbReference type="InterPro" id="IPR008978">
    <property type="entry name" value="HSP20-like_chaperone"/>
</dbReference>
<dbReference type="PROSITE" id="PS01031">
    <property type="entry name" value="SHSP"/>
    <property type="match status" value="1"/>
</dbReference>
<evidence type="ECO:0000313" key="5">
    <source>
        <dbReference type="Proteomes" id="UP000266313"/>
    </source>
</evidence>
<dbReference type="AlphaFoldDB" id="A0A250KZS7"/>
<dbReference type="Proteomes" id="UP000266313">
    <property type="component" value="Chromosome"/>
</dbReference>